<evidence type="ECO:0000313" key="1">
    <source>
        <dbReference type="EMBL" id="MBW90622.1"/>
    </source>
</evidence>
<organism evidence="1">
    <name type="scientific">Rhizophora mucronata</name>
    <name type="common">Asiatic mangrove</name>
    <dbReference type="NCBI Taxonomy" id="61149"/>
    <lineage>
        <taxon>Eukaryota</taxon>
        <taxon>Viridiplantae</taxon>
        <taxon>Streptophyta</taxon>
        <taxon>Embryophyta</taxon>
        <taxon>Tracheophyta</taxon>
        <taxon>Spermatophyta</taxon>
        <taxon>Magnoliopsida</taxon>
        <taxon>eudicotyledons</taxon>
        <taxon>Gunneridae</taxon>
        <taxon>Pentapetalae</taxon>
        <taxon>rosids</taxon>
        <taxon>fabids</taxon>
        <taxon>Malpighiales</taxon>
        <taxon>Rhizophoraceae</taxon>
        <taxon>Rhizophora</taxon>
    </lineage>
</organism>
<protein>
    <submittedName>
        <fullName evidence="1">Uncharacterized protein LOC105853099</fullName>
    </submittedName>
</protein>
<reference evidence="1" key="1">
    <citation type="submission" date="2018-02" db="EMBL/GenBank/DDBJ databases">
        <title>Rhizophora mucronata_Transcriptome.</title>
        <authorList>
            <person name="Meera S.P."/>
            <person name="Sreeshan A."/>
            <person name="Augustine A."/>
        </authorList>
    </citation>
    <scope>NUCLEOTIDE SEQUENCE</scope>
    <source>
        <tissue evidence="1">Leaf</tissue>
    </source>
</reference>
<dbReference type="AlphaFoldDB" id="A0A2P2JAX2"/>
<accession>A0A2P2JAX2</accession>
<proteinExistence type="predicted"/>
<sequence>MMALVTSLWEKLETKYIQEDVTSKKFLVSKLIIAIFSHLKIFKF</sequence>
<dbReference type="EMBL" id="GGEC01010139">
    <property type="protein sequence ID" value="MBW90622.1"/>
    <property type="molecule type" value="Transcribed_RNA"/>
</dbReference>
<name>A0A2P2JAX2_RHIMU</name>